<feature type="region of interest" description="Disordered" evidence="1">
    <location>
        <begin position="355"/>
        <end position="384"/>
    </location>
</feature>
<dbReference type="SUPFAM" id="SSF50249">
    <property type="entry name" value="Nucleic acid-binding proteins"/>
    <property type="match status" value="1"/>
</dbReference>
<sequence length="384" mass="42308">MAGKLIILAGAPESSKLDWDTAGLLNEFQESVARLAGININSPEPSPNHRAQDVAVWRSLSPNKEQVHTSLTQQSASFAFYGGPSGSIASTAPDFFTTDMVSFNPSPDDDEHNPILSQFYEQSMAIHQEAPSSQLLLDSGVSDQAESFVTDASTSFLSDKASQQSSVKEPLAFRGGSNHTDLKEIPSIAHLERISPQTMSVNIIAGIISISQPRMITTRWGAKHLVEVLVGDETKAGFAITYWLPADDVSKSPLAGLRPGDIVLMQNVGLSVFMKKVYGSSLRKDLTKVNLLFRMKLDARDMGGYYSTSDLGSSVRRSSRRRLQHPTPKQPNLQLEKTRRVREWVLNFVGHGNPAAKAQRAGHCNEPNHRRRWEQPPDDDSQMQ</sequence>
<dbReference type="Proteomes" id="UP001321749">
    <property type="component" value="Unassembled WGS sequence"/>
</dbReference>
<comment type="caution">
    <text evidence="2">The sequence shown here is derived from an EMBL/GenBank/DDBJ whole genome shotgun (WGS) entry which is preliminary data.</text>
</comment>
<keyword evidence="3" id="KW-1185">Reference proteome</keyword>
<reference evidence="2" key="2">
    <citation type="submission" date="2023-06" db="EMBL/GenBank/DDBJ databases">
        <authorList>
            <consortium name="Lawrence Berkeley National Laboratory"/>
            <person name="Mondo S.J."/>
            <person name="Hensen N."/>
            <person name="Bonometti L."/>
            <person name="Westerberg I."/>
            <person name="Brannstrom I.O."/>
            <person name="Guillou S."/>
            <person name="Cros-Aarteil S."/>
            <person name="Calhoun S."/>
            <person name="Haridas S."/>
            <person name="Kuo A."/>
            <person name="Pangilinan J."/>
            <person name="Riley R."/>
            <person name="Labutti K."/>
            <person name="Andreopoulos B."/>
            <person name="Lipzen A."/>
            <person name="Chen C."/>
            <person name="Yanf M."/>
            <person name="Daum C."/>
            <person name="Ng V."/>
            <person name="Clum A."/>
            <person name="Steindorff A."/>
            <person name="Ohm R."/>
            <person name="Martin F."/>
            <person name="Silar P."/>
            <person name="Natvig D."/>
            <person name="Lalanne C."/>
            <person name="Gautier V."/>
            <person name="Ament-Velasquez S.L."/>
            <person name="Kruys A."/>
            <person name="Hutchinson M.I."/>
            <person name="Powell A.J."/>
            <person name="Barry K."/>
            <person name="Miller A.N."/>
            <person name="Grigoriev I.V."/>
            <person name="Debuchy R."/>
            <person name="Gladieux P."/>
            <person name="Thoren M.H."/>
            <person name="Johannesson H."/>
        </authorList>
    </citation>
    <scope>NUCLEOTIDE SEQUENCE</scope>
    <source>
        <strain evidence="2">PSN324</strain>
    </source>
</reference>
<feature type="region of interest" description="Disordered" evidence="1">
    <location>
        <begin position="308"/>
        <end position="333"/>
    </location>
</feature>
<protein>
    <submittedName>
        <fullName evidence="2">Uncharacterized protein</fullName>
    </submittedName>
</protein>
<name>A0AAV9HAP1_9PEZI</name>
<dbReference type="AlphaFoldDB" id="A0AAV9HAP1"/>
<dbReference type="EMBL" id="MU865095">
    <property type="protein sequence ID" value="KAK4457832.1"/>
    <property type="molecule type" value="Genomic_DNA"/>
</dbReference>
<evidence type="ECO:0000313" key="2">
    <source>
        <dbReference type="EMBL" id="KAK4457832.1"/>
    </source>
</evidence>
<accession>A0AAV9HAP1</accession>
<proteinExistence type="predicted"/>
<reference evidence="2" key="1">
    <citation type="journal article" date="2023" name="Mol. Phylogenet. Evol.">
        <title>Genome-scale phylogeny and comparative genomics of the fungal order Sordariales.</title>
        <authorList>
            <person name="Hensen N."/>
            <person name="Bonometti L."/>
            <person name="Westerberg I."/>
            <person name="Brannstrom I.O."/>
            <person name="Guillou S."/>
            <person name="Cros-Aarteil S."/>
            <person name="Calhoun S."/>
            <person name="Haridas S."/>
            <person name="Kuo A."/>
            <person name="Mondo S."/>
            <person name="Pangilinan J."/>
            <person name="Riley R."/>
            <person name="LaButti K."/>
            <person name="Andreopoulos B."/>
            <person name="Lipzen A."/>
            <person name="Chen C."/>
            <person name="Yan M."/>
            <person name="Daum C."/>
            <person name="Ng V."/>
            <person name="Clum A."/>
            <person name="Steindorff A."/>
            <person name="Ohm R.A."/>
            <person name="Martin F."/>
            <person name="Silar P."/>
            <person name="Natvig D.O."/>
            <person name="Lalanne C."/>
            <person name="Gautier V."/>
            <person name="Ament-Velasquez S.L."/>
            <person name="Kruys A."/>
            <person name="Hutchinson M.I."/>
            <person name="Powell A.J."/>
            <person name="Barry K."/>
            <person name="Miller A.N."/>
            <person name="Grigoriev I.V."/>
            <person name="Debuchy R."/>
            <person name="Gladieux P."/>
            <person name="Hiltunen Thoren M."/>
            <person name="Johannesson H."/>
        </authorList>
    </citation>
    <scope>NUCLEOTIDE SEQUENCE</scope>
    <source>
        <strain evidence="2">PSN324</strain>
    </source>
</reference>
<evidence type="ECO:0000313" key="3">
    <source>
        <dbReference type="Proteomes" id="UP001321749"/>
    </source>
</evidence>
<organism evidence="2 3">
    <name type="scientific">Cladorrhinum samala</name>
    <dbReference type="NCBI Taxonomy" id="585594"/>
    <lineage>
        <taxon>Eukaryota</taxon>
        <taxon>Fungi</taxon>
        <taxon>Dikarya</taxon>
        <taxon>Ascomycota</taxon>
        <taxon>Pezizomycotina</taxon>
        <taxon>Sordariomycetes</taxon>
        <taxon>Sordariomycetidae</taxon>
        <taxon>Sordariales</taxon>
        <taxon>Podosporaceae</taxon>
        <taxon>Cladorrhinum</taxon>
    </lineage>
</organism>
<evidence type="ECO:0000256" key="1">
    <source>
        <dbReference type="SAM" id="MobiDB-lite"/>
    </source>
</evidence>
<dbReference type="Gene3D" id="2.40.50.140">
    <property type="entry name" value="Nucleic acid-binding proteins"/>
    <property type="match status" value="1"/>
</dbReference>
<gene>
    <name evidence="2" type="ORF">QBC42DRAFT_255947</name>
</gene>
<dbReference type="InterPro" id="IPR012340">
    <property type="entry name" value="NA-bd_OB-fold"/>
</dbReference>